<sequence length="592" mass="66658">MEFNGRRTTKQINGMTETDNTFPYQKRNENGRLAFAVYLAVATIFLFITSFQGISHFDIGMYISGYQHFNSDPYTTCFLGRWYLTFHLLGAICNLFGIDTLLGLRLLRIVMLLVLQTIIYLYLRKLIKTKHIIAGLAITMFAQYGAYSEINYNDLSVFMLVCAILLYHKGLHSDNRPLVSIILSGVVVGISFFFRLVNLSFILLPFFTIIISLFYGIKVAWLKHTVAFFLGVAVGCLIVVGIAWVDGTAGVLQITVSDLIHISGDSSDPHNMRSIIRYYLEDILGEIKMSLFIAFVMYGFILANLQVGKRLLHVAYCILAAAIIIVVWQDGISANTTVGFCLAALLLDIFSRKSFSTHPSFLNPQRSSLNVQRSTLIALSFFIPLILPIGSNGTSQFYGQCLCILALPLAVSIIARGEKKPSFRTGTTAVRYIIVSICIGLTVTNIFRPMMEDGNRIECRYTIDSKATRFLLTNKENADLNNKMVKEVKPIIPSGSHLICNFSITMISVLECKPYGIFSEIFSTNRTAERYLRIAHEKGIEGKQLPYLLVDEDQETDDFRHVRKILSSMSPYEEVWRSDNYVLLKPMKGNGD</sequence>
<dbReference type="Proteomes" id="UP000278983">
    <property type="component" value="Unassembled WGS sequence"/>
</dbReference>
<feature type="transmembrane region" description="Helical" evidence="1">
    <location>
        <begin position="178"/>
        <end position="196"/>
    </location>
</feature>
<evidence type="ECO:0000313" key="3">
    <source>
        <dbReference type="Proteomes" id="UP000278983"/>
    </source>
</evidence>
<feature type="transmembrane region" description="Helical" evidence="1">
    <location>
        <begin position="334"/>
        <end position="350"/>
    </location>
</feature>
<feature type="transmembrane region" description="Helical" evidence="1">
    <location>
        <begin position="106"/>
        <end position="123"/>
    </location>
</feature>
<keyword evidence="3" id="KW-1185">Reference proteome</keyword>
<proteinExistence type="predicted"/>
<keyword evidence="1" id="KW-1133">Transmembrane helix</keyword>
<keyword evidence="1" id="KW-0812">Transmembrane</keyword>
<name>A0A3S0PDM3_9BACT</name>
<dbReference type="RefSeq" id="WP_126679346.1">
    <property type="nucleotide sequence ID" value="NZ_RYYU01000001.1"/>
</dbReference>
<feature type="transmembrane region" description="Helical" evidence="1">
    <location>
        <begin position="397"/>
        <end position="417"/>
    </location>
</feature>
<feature type="transmembrane region" description="Helical" evidence="1">
    <location>
        <begin position="429"/>
        <end position="447"/>
    </location>
</feature>
<feature type="transmembrane region" description="Helical" evidence="1">
    <location>
        <begin position="371"/>
        <end position="391"/>
    </location>
</feature>
<evidence type="ECO:0000256" key="1">
    <source>
        <dbReference type="SAM" id="Phobius"/>
    </source>
</evidence>
<comment type="caution">
    <text evidence="2">The sequence shown here is derived from an EMBL/GenBank/DDBJ whole genome shotgun (WGS) entry which is preliminary data.</text>
</comment>
<feature type="transmembrane region" description="Helical" evidence="1">
    <location>
        <begin position="33"/>
        <end position="54"/>
    </location>
</feature>
<feature type="transmembrane region" description="Helical" evidence="1">
    <location>
        <begin position="287"/>
        <end position="304"/>
    </location>
</feature>
<dbReference type="EMBL" id="RYYU01000001">
    <property type="protein sequence ID" value="RUL60254.1"/>
    <property type="molecule type" value="Genomic_DNA"/>
</dbReference>
<feature type="transmembrane region" description="Helical" evidence="1">
    <location>
        <begin position="202"/>
        <end position="221"/>
    </location>
</feature>
<reference evidence="2 3" key="1">
    <citation type="submission" date="2018-12" db="EMBL/GenBank/DDBJ databases">
        <title>Genome sequencing of Prevotella sp. KCOM 3155 (= JS262).</title>
        <authorList>
            <person name="Kook J.-K."/>
            <person name="Park S.-N."/>
            <person name="Lim Y.K."/>
        </authorList>
    </citation>
    <scope>NUCLEOTIDE SEQUENCE [LARGE SCALE GENOMIC DNA]</scope>
    <source>
        <strain evidence="2 3">KCOM 3155</strain>
    </source>
</reference>
<gene>
    <name evidence="2" type="ORF">EHV08_11195</name>
</gene>
<feature type="transmembrane region" description="Helical" evidence="1">
    <location>
        <begin position="311"/>
        <end position="328"/>
    </location>
</feature>
<dbReference type="AlphaFoldDB" id="A0A3S0PDM3"/>
<protein>
    <submittedName>
        <fullName evidence="2">Uncharacterized protein</fullName>
    </submittedName>
</protein>
<keyword evidence="1" id="KW-0472">Membrane</keyword>
<accession>A0A3S0PDM3</accession>
<dbReference type="OrthoDB" id="1059569at2"/>
<organism evidence="2 3">
    <name type="scientific">Prevotella koreensis</name>
    <dbReference type="NCBI Taxonomy" id="2490854"/>
    <lineage>
        <taxon>Bacteria</taxon>
        <taxon>Pseudomonadati</taxon>
        <taxon>Bacteroidota</taxon>
        <taxon>Bacteroidia</taxon>
        <taxon>Bacteroidales</taxon>
        <taxon>Prevotellaceae</taxon>
        <taxon>Prevotella</taxon>
    </lineage>
</organism>
<evidence type="ECO:0000313" key="2">
    <source>
        <dbReference type="EMBL" id="RUL60254.1"/>
    </source>
</evidence>
<feature type="transmembrane region" description="Helical" evidence="1">
    <location>
        <begin position="226"/>
        <end position="245"/>
    </location>
</feature>